<keyword evidence="2" id="KW-0812">Transmembrane</keyword>
<dbReference type="AlphaFoldDB" id="A0A6P7FXV8"/>
<keyword evidence="3" id="KW-0732">Signal</keyword>
<evidence type="ECO:0000256" key="3">
    <source>
        <dbReference type="SAM" id="SignalP"/>
    </source>
</evidence>
<keyword evidence="2" id="KW-0472">Membrane</keyword>
<name>A0A6P7FXV8_DIAVI</name>
<feature type="region of interest" description="Disordered" evidence="1">
    <location>
        <begin position="348"/>
        <end position="370"/>
    </location>
</feature>
<proteinExistence type="predicted"/>
<feature type="signal peptide" evidence="3">
    <location>
        <begin position="1"/>
        <end position="24"/>
    </location>
</feature>
<feature type="chain" id="PRO_5028214258" evidence="3">
    <location>
        <begin position="25"/>
        <end position="370"/>
    </location>
</feature>
<dbReference type="RefSeq" id="XP_028141306.1">
    <property type="nucleotide sequence ID" value="XM_028285505.1"/>
</dbReference>
<evidence type="ECO:0000313" key="4">
    <source>
        <dbReference type="RefSeq" id="XP_028141306.1"/>
    </source>
</evidence>
<dbReference type="InParanoid" id="A0A6P7FXV8"/>
<feature type="compositionally biased region" description="Polar residues" evidence="1">
    <location>
        <begin position="349"/>
        <end position="370"/>
    </location>
</feature>
<evidence type="ECO:0000256" key="2">
    <source>
        <dbReference type="SAM" id="Phobius"/>
    </source>
</evidence>
<reference evidence="4" key="1">
    <citation type="submission" date="2025-08" db="UniProtKB">
        <authorList>
            <consortium name="RefSeq"/>
        </authorList>
    </citation>
    <scope>IDENTIFICATION</scope>
    <source>
        <tissue evidence="4">Whole insect</tissue>
    </source>
</reference>
<keyword evidence="2" id="KW-1133">Transmembrane helix</keyword>
<organism evidence="4">
    <name type="scientific">Diabrotica virgifera virgifera</name>
    <name type="common">western corn rootworm</name>
    <dbReference type="NCBI Taxonomy" id="50390"/>
    <lineage>
        <taxon>Eukaryota</taxon>
        <taxon>Metazoa</taxon>
        <taxon>Ecdysozoa</taxon>
        <taxon>Arthropoda</taxon>
        <taxon>Hexapoda</taxon>
        <taxon>Insecta</taxon>
        <taxon>Pterygota</taxon>
        <taxon>Neoptera</taxon>
        <taxon>Endopterygota</taxon>
        <taxon>Coleoptera</taxon>
        <taxon>Polyphaga</taxon>
        <taxon>Cucujiformia</taxon>
        <taxon>Chrysomeloidea</taxon>
        <taxon>Chrysomelidae</taxon>
        <taxon>Galerucinae</taxon>
        <taxon>Diabroticina</taxon>
        <taxon>Diabroticites</taxon>
        <taxon>Diabrotica</taxon>
    </lineage>
</organism>
<feature type="transmembrane region" description="Helical" evidence="2">
    <location>
        <begin position="239"/>
        <end position="261"/>
    </location>
</feature>
<protein>
    <submittedName>
        <fullName evidence="4">Uncharacterized protein LOC114335292</fullName>
    </submittedName>
</protein>
<sequence length="370" mass="43223">MIENTMKCLIKLLVIVRFISPILSDCLQIIDNGKNWTVIVPTYRAYAIGDEYKNFFNVAEKISTYCHIKENCNVPIDPIMNLNKEFYRNNFRHVVRQYLKENNLEFTNVTSLPLKEYAKLLIMLDKTGFDQGYYIDTIKGFFVLWNPLQDRGYFCYEGPATESVLNTNQSVHYLTFLNQNVEITLEQSEMKMVYTWNTKIDYVFLRYGINCFLPISFSNLTSLLMLNLPPTPPQCNNTYLTNIIIISSLCFVLVILIIVYFTRRHAISAYLFSNCCRKNQLEARGSSYRTQTIKNDQMDSYVEPLEVHTYSQPDTRQEKFYDLQGNRIPIEINEQNQSKPEYDYAYSHKNPSNISEGNISNTTDTIRAND</sequence>
<gene>
    <name evidence="4" type="primary">LOC114335292</name>
</gene>
<evidence type="ECO:0000256" key="1">
    <source>
        <dbReference type="SAM" id="MobiDB-lite"/>
    </source>
</evidence>
<accession>A0A6P7FXV8</accession>